<evidence type="ECO:0000256" key="1">
    <source>
        <dbReference type="SAM" id="MobiDB-lite"/>
    </source>
</evidence>
<dbReference type="EMBL" id="CAESAB010000046">
    <property type="protein sequence ID" value="CAB4341611.1"/>
    <property type="molecule type" value="Genomic_DNA"/>
</dbReference>
<dbReference type="SUPFAM" id="SSF109998">
    <property type="entry name" value="Triger factor/SurA peptide-binding domain-like"/>
    <property type="match status" value="1"/>
</dbReference>
<dbReference type="AlphaFoldDB" id="A0A6J5ZG65"/>
<proteinExistence type="predicted"/>
<organism evidence="2">
    <name type="scientific">freshwater metagenome</name>
    <dbReference type="NCBI Taxonomy" id="449393"/>
    <lineage>
        <taxon>unclassified sequences</taxon>
        <taxon>metagenomes</taxon>
        <taxon>ecological metagenomes</taxon>
    </lineage>
</organism>
<dbReference type="InterPro" id="IPR027304">
    <property type="entry name" value="Trigger_fact/SurA_dom_sf"/>
</dbReference>
<dbReference type="Gene3D" id="1.10.4030.10">
    <property type="entry name" value="Porin chaperone SurA, peptide-binding domain"/>
    <property type="match status" value="1"/>
</dbReference>
<reference evidence="2" key="1">
    <citation type="submission" date="2020-05" db="EMBL/GenBank/DDBJ databases">
        <authorList>
            <person name="Chiriac C."/>
            <person name="Salcher M."/>
            <person name="Ghai R."/>
            <person name="Kavagutti S V."/>
        </authorList>
    </citation>
    <scope>NUCLEOTIDE SEQUENCE</scope>
</reference>
<dbReference type="PROSITE" id="PS51257">
    <property type="entry name" value="PROKAR_LIPOPROTEIN"/>
    <property type="match status" value="1"/>
</dbReference>
<evidence type="ECO:0000313" key="2">
    <source>
        <dbReference type="EMBL" id="CAB4341611.1"/>
    </source>
</evidence>
<dbReference type="Pfam" id="PF13624">
    <property type="entry name" value="SurA_N_3"/>
    <property type="match status" value="1"/>
</dbReference>
<feature type="region of interest" description="Disordered" evidence="1">
    <location>
        <begin position="180"/>
        <end position="201"/>
    </location>
</feature>
<accession>A0A6J5ZG65</accession>
<gene>
    <name evidence="2" type="ORF">UFOPK3820_01014</name>
</gene>
<sequence length="201" mass="21487">MKKSLTVLAVVSALALTGCAKADTAAQVGDVKISQVQAQSRVNEILAERANQDTSQMQLETGNALNRSQLRFTVITEVFDEIAKELKITVSSAEIKKTRTGILEQIGGETELPKNLVAAQIAPSNFERYMRATIISNKLSGALAMAGVAEADVQAKISELVQKKAKQLKVTVNPRYGTWNEATGDLTPEDSAGEAVVPSTN</sequence>
<name>A0A6J5ZG65_9ZZZZ</name>
<protein>
    <submittedName>
        <fullName evidence="2">Unannotated protein</fullName>
    </submittedName>
</protein>